<dbReference type="InterPro" id="IPR012902">
    <property type="entry name" value="N_methyl_site"/>
</dbReference>
<proteinExistence type="predicted"/>
<keyword evidence="1" id="KW-0812">Transmembrane</keyword>
<keyword evidence="1" id="KW-1133">Transmembrane helix</keyword>
<protein>
    <submittedName>
        <fullName evidence="2">Prepilin-type N-terminal cleavage/methylation domain-containing protein</fullName>
    </submittedName>
</protein>
<dbReference type="PROSITE" id="PS00409">
    <property type="entry name" value="PROKAR_NTER_METHYL"/>
    <property type="match status" value="1"/>
</dbReference>
<sequence>MRKLNFRHGRMAGFSLIELMVALVAGLIVSGAVLAFTMSSLRANSEYVRATRLTSELRNSLSFITEDLRRAGYDERAMDYVSRPAGFTGFSPFSTMSIANAGASDGCVVYAYDRLPANPGMMDLSNGEVRAIRRRLRTVNGRQVGVIEFAESSGTTAPTCGGDGPNYASYPPACNTTTGWCALSDPRTIDITSLSFNKPDAGFYSNSLVSPGIQVREIAVDIQGQLIGTETDTIKRGVNAVVRVRADCIRANPGSNCIATPTP</sequence>
<evidence type="ECO:0000256" key="1">
    <source>
        <dbReference type="SAM" id="Phobius"/>
    </source>
</evidence>
<keyword evidence="3" id="KW-1185">Reference proteome</keyword>
<organism evidence="2 3">
    <name type="scientific">Pseudoxanthomonas helianthi</name>
    <dbReference type="NCBI Taxonomy" id="1453541"/>
    <lineage>
        <taxon>Bacteria</taxon>
        <taxon>Pseudomonadati</taxon>
        <taxon>Pseudomonadota</taxon>
        <taxon>Gammaproteobacteria</taxon>
        <taxon>Lysobacterales</taxon>
        <taxon>Lysobacteraceae</taxon>
        <taxon>Pseudoxanthomonas</taxon>
    </lineage>
</organism>
<evidence type="ECO:0000313" key="3">
    <source>
        <dbReference type="Proteomes" id="UP000673447"/>
    </source>
</evidence>
<dbReference type="Pfam" id="PF07963">
    <property type="entry name" value="N_methyl"/>
    <property type="match status" value="1"/>
</dbReference>
<comment type="caution">
    <text evidence="2">The sequence shown here is derived from an EMBL/GenBank/DDBJ whole genome shotgun (WGS) entry which is preliminary data.</text>
</comment>
<evidence type="ECO:0000313" key="2">
    <source>
        <dbReference type="EMBL" id="MBP3982913.1"/>
    </source>
</evidence>
<dbReference type="AlphaFoldDB" id="A0A940WW93"/>
<dbReference type="Proteomes" id="UP000673447">
    <property type="component" value="Unassembled WGS sequence"/>
</dbReference>
<name>A0A940WW93_9GAMM</name>
<feature type="transmembrane region" description="Helical" evidence="1">
    <location>
        <begin position="12"/>
        <end position="36"/>
    </location>
</feature>
<reference evidence="2" key="2">
    <citation type="submission" date="2021-03" db="EMBL/GenBank/DDBJ databases">
        <authorList>
            <person name="Cao W."/>
        </authorList>
    </citation>
    <scope>NUCLEOTIDE SEQUENCE</scope>
    <source>
        <strain evidence="2">110414</strain>
    </source>
</reference>
<gene>
    <name evidence="2" type="ORF">J5837_00635</name>
</gene>
<accession>A0A940WW93</accession>
<reference evidence="2" key="1">
    <citation type="journal article" date="2016" name="Int. J. Syst. Evol. Microbiol.">
        <title>Pseudoxanthomonas helianthi sp. nov., isolated from roots of Jerusalem artichoke (Helianthus tuberosus).</title>
        <authorList>
            <person name="Kittiwongwattana C."/>
            <person name="Thawai C."/>
        </authorList>
    </citation>
    <scope>NUCLEOTIDE SEQUENCE</scope>
    <source>
        <strain evidence="2">110414</strain>
    </source>
</reference>
<dbReference type="EMBL" id="JAGKTC010000001">
    <property type="protein sequence ID" value="MBP3982913.1"/>
    <property type="molecule type" value="Genomic_DNA"/>
</dbReference>
<keyword evidence="1" id="KW-0472">Membrane</keyword>
<dbReference type="NCBIfam" id="TIGR02532">
    <property type="entry name" value="IV_pilin_GFxxxE"/>
    <property type="match status" value="1"/>
</dbReference>
<dbReference type="RefSeq" id="WP_210534791.1">
    <property type="nucleotide sequence ID" value="NZ_JAGKTC010000001.1"/>
</dbReference>